<keyword evidence="5" id="KW-1185">Reference proteome</keyword>
<evidence type="ECO:0000256" key="1">
    <source>
        <dbReference type="SAM" id="MobiDB-lite"/>
    </source>
</evidence>
<feature type="region of interest" description="Disordered" evidence="1">
    <location>
        <begin position="161"/>
        <end position="191"/>
    </location>
</feature>
<evidence type="ECO:0000256" key="2">
    <source>
        <dbReference type="SAM" id="SignalP"/>
    </source>
</evidence>
<accession>A0A1N7PUI3</accession>
<feature type="compositionally biased region" description="Polar residues" evidence="1">
    <location>
        <begin position="174"/>
        <end position="191"/>
    </location>
</feature>
<proteinExistence type="predicted"/>
<dbReference type="Gene3D" id="2.180.10.10">
    <property type="entry name" value="RHS repeat-associated core"/>
    <property type="match status" value="2"/>
</dbReference>
<dbReference type="Proteomes" id="UP000186026">
    <property type="component" value="Unassembled WGS sequence"/>
</dbReference>
<organism evidence="4 5">
    <name type="scientific">Belliella pelovolcani</name>
    <dbReference type="NCBI Taxonomy" id="529505"/>
    <lineage>
        <taxon>Bacteria</taxon>
        <taxon>Pseudomonadati</taxon>
        <taxon>Bacteroidota</taxon>
        <taxon>Cytophagia</taxon>
        <taxon>Cytophagales</taxon>
        <taxon>Cyclobacteriaceae</taxon>
        <taxon>Belliella</taxon>
    </lineage>
</organism>
<reference evidence="5" key="1">
    <citation type="submission" date="2017-01" db="EMBL/GenBank/DDBJ databases">
        <authorList>
            <person name="Varghese N."/>
            <person name="Submissions S."/>
        </authorList>
    </citation>
    <scope>NUCLEOTIDE SEQUENCE [LARGE SCALE GENOMIC DNA]</scope>
    <source>
        <strain evidence="5">DSM 46698</strain>
    </source>
</reference>
<dbReference type="InterPro" id="IPR022385">
    <property type="entry name" value="Rhs_assc_core"/>
</dbReference>
<gene>
    <name evidence="4" type="ORF">SAMN05421761_1216</name>
</gene>
<dbReference type="Pfam" id="PF20041">
    <property type="entry name" value="DUF6443"/>
    <property type="match status" value="1"/>
</dbReference>
<dbReference type="PANTHER" id="PTHR32305:SF15">
    <property type="entry name" value="PROTEIN RHSA-RELATED"/>
    <property type="match status" value="1"/>
</dbReference>
<feature type="chain" id="PRO_5009943886" evidence="2">
    <location>
        <begin position="24"/>
        <end position="1359"/>
    </location>
</feature>
<protein>
    <submittedName>
        <fullName evidence="4">RHS repeat-associated core domain-containing protein</fullName>
    </submittedName>
</protein>
<feature type="signal peptide" evidence="2">
    <location>
        <begin position="1"/>
        <end position="23"/>
    </location>
</feature>
<dbReference type="EMBL" id="FTOP01000021">
    <property type="protein sequence ID" value="SIT14222.1"/>
    <property type="molecule type" value="Genomic_DNA"/>
</dbReference>
<sequence>MTAMKRIFTLFLLGIYSIAPSYSQNVPNAVTTSTASSTEVLTIPSHTSGVNLSFVREVIPRTPVTSIASFPSETQATTTTNYLDGLGRPIQKVVYRNSPTLKDIVQPVVYDQAGREKYGLMAYPSAGTTGKFKLSPGTEYNSRLATIYANEGNFFTRIQYEKSPRGKQEKVSAPGNSWSGSNRGVTSNERPNTLSEDVKILKYANPTASKPTLVGAYPAGDLWVSEQINEDGFRTLSYTDKLGRQVLTKVQEVASPGNNHTGWLCTYYVYDYKSQLRYVLPPKAVENLLSNSWDVEGTTVNNLYFKYTYDVRGRVIEKVIPGGGIHYMVYDQRDRLVFQQDDFQKTQNYWLVYKYDGLDRPTQEGRWDSSASRATLQTNQNNNSNYANSITLTELFVEYYYDSYNINSSTHTFNTAFNNQFVSAPVPTNKIHGKLTGTRAKVLGTTNHYVTTVNFYDDKGRVIQTKQINPFNGGTSYTTNSYDFVGNLTRSYHVQNKTGVSVDVNVLKNYTYDHANRLLSITQRIDTGATVTLATYTYDELGQQISKTMGGGLQTVTYQYNPRGWLTHINNPENLGAATFGMRLYYDFGYTTPQFAGNIAGQRWKSAANGVERTYGYTYDPAARLKAAHFRAKSGTSWTAESDRYTVDNLNYDKNGNITGLRRRGQTSPSAFGIIDNLTYTYSGNRLTRVVDSIDKTIGLGDFKQNSTQTTAYTYLANGNLARDLNKGMDSNITYNHLNLPAVIPLNNGTAGRVEYTYDATGVKLQQRVYTGTTLTNTTNYLNGFVYEGNVLKHFGHEEGRNVAEGGEIYQEYFHKDHLGNIRQVVRDAQSTMLMATMEMNAAEEEETNFENLRESRQSDHRHNTTEGGNRVIWLNADRGRVLGPIRTQEVQQGQTLNLSVQGKFEDQKKSTNLPLFAGGFADKERLIQGLTESGNRLSKTGGELAVINVLWLILRDLGEKEVPEAYMAYSLYNSDSVEVARGKHPLSEASKNKHEFLSDTLKVEEDGYIEVYLVNETSENVWFDDFTVQSTTPIIVQESHYFPFGSELTGLAYSYNNHTNREKFNGKEFQDELNLGWYDYGARMYDPLLGRWGVVDPLAEQMRRHSPYNYAFDNPIRFTDPDGMAPFDQNGALSKFNEDLDLDRILQVEKQVDVYKRAQGDEKNDKVYEGSTLPEFTVSAPRSFDGVLGRAADRWMTEGKNYSTYGIKGREGLGGDTEWWRDTKRAIGYGYSLINNTMLATFQAAEMGAEFASGNAAKTSSRAFFSGAGTEARALNEGFTTLSQTRAGQNLMKMTEGMPYYPGSQAYNWWARLSSTYAKGIPKGSNVNVFLNNPSPTGIWNAVEKPILQQRRINIIYR</sequence>
<evidence type="ECO:0000259" key="3">
    <source>
        <dbReference type="Pfam" id="PF20041"/>
    </source>
</evidence>
<dbReference type="NCBIfam" id="TIGR03696">
    <property type="entry name" value="Rhs_assc_core"/>
    <property type="match status" value="1"/>
</dbReference>
<feature type="domain" description="DUF6443" evidence="3">
    <location>
        <begin position="59"/>
        <end position="188"/>
    </location>
</feature>
<evidence type="ECO:0000313" key="4">
    <source>
        <dbReference type="EMBL" id="SIT14222.1"/>
    </source>
</evidence>
<dbReference type="STRING" id="529505.SAMN05421761_1216"/>
<evidence type="ECO:0000313" key="5">
    <source>
        <dbReference type="Proteomes" id="UP000186026"/>
    </source>
</evidence>
<name>A0A1N7PUI3_9BACT</name>
<dbReference type="InterPro" id="IPR050708">
    <property type="entry name" value="T6SS_VgrG/RHS"/>
</dbReference>
<feature type="compositionally biased region" description="Basic and acidic residues" evidence="1">
    <location>
        <begin position="161"/>
        <end position="170"/>
    </location>
</feature>
<dbReference type="InterPro" id="IPR045619">
    <property type="entry name" value="DUF6443"/>
</dbReference>
<dbReference type="PANTHER" id="PTHR32305">
    <property type="match status" value="1"/>
</dbReference>
<keyword evidence="2" id="KW-0732">Signal</keyword>